<dbReference type="AlphaFoldDB" id="A0A1H7L190"/>
<reference evidence="1 2" key="1">
    <citation type="submission" date="2016-10" db="EMBL/GenBank/DDBJ databases">
        <authorList>
            <person name="de Groot N.N."/>
        </authorList>
    </citation>
    <scope>NUCLEOTIDE SEQUENCE [LARGE SCALE GENOMIC DNA]</scope>
    <source>
        <strain evidence="1 2">DSM 11978</strain>
    </source>
</reference>
<dbReference type="Proteomes" id="UP000199506">
    <property type="component" value="Unassembled WGS sequence"/>
</dbReference>
<name>A0A1H7L190_9EURY</name>
<accession>A0A1H7L190</accession>
<dbReference type="OrthoDB" id="72987at2157"/>
<protein>
    <submittedName>
        <fullName evidence="1">Uncharacterized protein</fullName>
    </submittedName>
</protein>
<sequence length="111" mass="13059">MIINWQEEITRIDPEMKFRAEGGWLKTIEKLDKSVKNGYSLVGDFVKAGDFEENYDEGIYLDCNKEKTGRKTQQDYRLFRFRDGKVRLLDMVIDGENGWAVDLWDAVEDEL</sequence>
<dbReference type="STRING" id="190974.SAMN05216439_1675"/>
<organism evidence="1 2">
    <name type="scientific">Methanobrevibacter gottschalkii</name>
    <dbReference type="NCBI Taxonomy" id="190974"/>
    <lineage>
        <taxon>Archaea</taxon>
        <taxon>Methanobacteriati</taxon>
        <taxon>Methanobacteriota</taxon>
        <taxon>Methanomada group</taxon>
        <taxon>Methanobacteria</taxon>
        <taxon>Methanobacteriales</taxon>
        <taxon>Methanobacteriaceae</taxon>
        <taxon>Methanobrevibacter</taxon>
    </lineage>
</organism>
<gene>
    <name evidence="1" type="ORF">SAMN05216439_1675</name>
</gene>
<dbReference type="EMBL" id="FOAK01000007">
    <property type="protein sequence ID" value="SEK92752.1"/>
    <property type="molecule type" value="Genomic_DNA"/>
</dbReference>
<evidence type="ECO:0000313" key="2">
    <source>
        <dbReference type="Proteomes" id="UP000199506"/>
    </source>
</evidence>
<dbReference type="RefSeq" id="WP_069575064.1">
    <property type="nucleotide sequence ID" value="NZ_FOAK01000007.1"/>
</dbReference>
<proteinExistence type="predicted"/>
<evidence type="ECO:0000313" key="1">
    <source>
        <dbReference type="EMBL" id="SEK92752.1"/>
    </source>
</evidence>